<protein>
    <recommendedName>
        <fullName evidence="1">non-specific serine/threonine protein kinase</fullName>
        <ecNumber evidence="1">2.7.11.1</ecNumber>
    </recommendedName>
</protein>
<evidence type="ECO:0000256" key="2">
    <source>
        <dbReference type="ARBA" id="ARBA00022527"/>
    </source>
</evidence>
<dbReference type="EMBL" id="PDNA01000128">
    <property type="protein sequence ID" value="PGH11756.1"/>
    <property type="molecule type" value="Genomic_DNA"/>
</dbReference>
<dbReference type="InterPro" id="IPR051334">
    <property type="entry name" value="SRPK"/>
</dbReference>
<evidence type="ECO:0000256" key="4">
    <source>
        <dbReference type="ARBA" id="ARBA00022741"/>
    </source>
</evidence>
<dbReference type="EC" id="2.7.11.1" evidence="1"/>
<accession>A0A2B7XRA4</accession>
<dbReference type="Pfam" id="PF00069">
    <property type="entry name" value="Pkinase"/>
    <property type="match status" value="1"/>
</dbReference>
<feature type="transmembrane region" description="Helical" evidence="9">
    <location>
        <begin position="21"/>
        <end position="41"/>
    </location>
</feature>
<evidence type="ECO:0000259" key="10">
    <source>
        <dbReference type="PROSITE" id="PS50011"/>
    </source>
</evidence>
<keyword evidence="3" id="KW-0808">Transferase</keyword>
<reference evidence="11 12" key="1">
    <citation type="submission" date="2017-10" db="EMBL/GenBank/DDBJ databases">
        <title>Comparative genomics in systemic dimorphic fungi from Ajellomycetaceae.</title>
        <authorList>
            <person name="Munoz J.F."/>
            <person name="Mcewen J.G."/>
            <person name="Clay O.K."/>
            <person name="Cuomo C.A."/>
        </authorList>
    </citation>
    <scope>NUCLEOTIDE SEQUENCE [LARGE SCALE GENOMIC DNA]</scope>
    <source>
        <strain evidence="11 12">UAMH7299</strain>
    </source>
</reference>
<organism evidence="11 12">
    <name type="scientific">Polytolypa hystricis (strain UAMH7299)</name>
    <dbReference type="NCBI Taxonomy" id="1447883"/>
    <lineage>
        <taxon>Eukaryota</taxon>
        <taxon>Fungi</taxon>
        <taxon>Dikarya</taxon>
        <taxon>Ascomycota</taxon>
        <taxon>Pezizomycotina</taxon>
        <taxon>Eurotiomycetes</taxon>
        <taxon>Eurotiomycetidae</taxon>
        <taxon>Onygenales</taxon>
        <taxon>Onygenales incertae sedis</taxon>
        <taxon>Polytolypa</taxon>
    </lineage>
</organism>
<dbReference type="Gene3D" id="1.10.510.10">
    <property type="entry name" value="Transferase(Phosphotransferase) domain 1"/>
    <property type="match status" value="1"/>
</dbReference>
<comment type="catalytic activity">
    <reaction evidence="7">
        <text>L-threonyl-[protein] + ATP = O-phospho-L-threonyl-[protein] + ADP + H(+)</text>
        <dbReference type="Rhea" id="RHEA:46608"/>
        <dbReference type="Rhea" id="RHEA-COMP:11060"/>
        <dbReference type="Rhea" id="RHEA-COMP:11605"/>
        <dbReference type="ChEBI" id="CHEBI:15378"/>
        <dbReference type="ChEBI" id="CHEBI:30013"/>
        <dbReference type="ChEBI" id="CHEBI:30616"/>
        <dbReference type="ChEBI" id="CHEBI:61977"/>
        <dbReference type="ChEBI" id="CHEBI:456216"/>
        <dbReference type="EC" id="2.7.11.1"/>
    </reaction>
</comment>
<dbReference type="SUPFAM" id="SSF56112">
    <property type="entry name" value="Protein kinase-like (PK-like)"/>
    <property type="match status" value="1"/>
</dbReference>
<dbReference type="PANTHER" id="PTHR47634">
    <property type="entry name" value="PROTEIN KINASE DOMAIN-CONTAINING PROTEIN-RELATED"/>
    <property type="match status" value="1"/>
</dbReference>
<dbReference type="OrthoDB" id="5979581at2759"/>
<dbReference type="PROSITE" id="PS50011">
    <property type="entry name" value="PROTEIN_KINASE_DOM"/>
    <property type="match status" value="1"/>
</dbReference>
<dbReference type="SMART" id="SM00220">
    <property type="entry name" value="S_TKc"/>
    <property type="match status" value="1"/>
</dbReference>
<evidence type="ECO:0000256" key="7">
    <source>
        <dbReference type="ARBA" id="ARBA00047899"/>
    </source>
</evidence>
<sequence length="322" mass="36611">MHPIDSTPFRSARSFIRGIKCLGNLVMGHALQLGFVGIYGWCYFYPQKSTNSAIFDAFTRDHEYVTLKVYERDSGQVERSSDNFEVSTLSGRHLCLVHPPLGVNLSNLREKMPGKEISEKLLKSTLKHLLLALDFLHTEAHIIHTDIQEKNILLGIEDPTILSHFEEDEQADPSPRKIDGTRIIYRTRHFQTPKQYGRPIICDFGEARSGSLRFHEDIQPYLYRTPEVLLRMVWDCKVDIWNVGVMDSNGQDSNLHHLAEMVALLGPPPRDFLQRSDYASEFFDENGNWKGGIEIPPVSLEAGDSIMWQANPTEGTEDSPAT</sequence>
<dbReference type="Gene3D" id="3.30.200.20">
    <property type="entry name" value="Phosphorylase Kinase, domain 1"/>
    <property type="match status" value="1"/>
</dbReference>
<proteinExistence type="predicted"/>
<dbReference type="GO" id="GO:0005524">
    <property type="term" value="F:ATP binding"/>
    <property type="evidence" value="ECO:0007669"/>
    <property type="project" value="UniProtKB-KW"/>
</dbReference>
<dbReference type="GO" id="GO:0005737">
    <property type="term" value="C:cytoplasm"/>
    <property type="evidence" value="ECO:0007669"/>
    <property type="project" value="TreeGrafter"/>
</dbReference>
<evidence type="ECO:0000256" key="8">
    <source>
        <dbReference type="ARBA" id="ARBA00048679"/>
    </source>
</evidence>
<dbReference type="STRING" id="1447883.A0A2B7XRA4"/>
<dbReference type="GO" id="GO:0004674">
    <property type="term" value="F:protein serine/threonine kinase activity"/>
    <property type="evidence" value="ECO:0007669"/>
    <property type="project" value="UniProtKB-KW"/>
</dbReference>
<keyword evidence="12" id="KW-1185">Reference proteome</keyword>
<gene>
    <name evidence="11" type="ORF">AJ80_07017</name>
</gene>
<dbReference type="AlphaFoldDB" id="A0A2B7XRA4"/>
<keyword evidence="2" id="KW-0723">Serine/threonine-protein kinase</keyword>
<keyword evidence="9" id="KW-1133">Transmembrane helix</keyword>
<evidence type="ECO:0000256" key="6">
    <source>
        <dbReference type="ARBA" id="ARBA00022840"/>
    </source>
</evidence>
<dbReference type="InterPro" id="IPR011009">
    <property type="entry name" value="Kinase-like_dom_sf"/>
</dbReference>
<dbReference type="Proteomes" id="UP000224634">
    <property type="component" value="Unassembled WGS sequence"/>
</dbReference>
<name>A0A2B7XRA4_POLH7</name>
<evidence type="ECO:0000256" key="1">
    <source>
        <dbReference type="ARBA" id="ARBA00012513"/>
    </source>
</evidence>
<keyword evidence="5 11" id="KW-0418">Kinase</keyword>
<dbReference type="PANTHER" id="PTHR47634:SF9">
    <property type="entry name" value="PROTEIN KINASE DOMAIN-CONTAINING PROTEIN-RELATED"/>
    <property type="match status" value="1"/>
</dbReference>
<comment type="catalytic activity">
    <reaction evidence="8">
        <text>L-seryl-[protein] + ATP = O-phospho-L-seryl-[protein] + ADP + H(+)</text>
        <dbReference type="Rhea" id="RHEA:17989"/>
        <dbReference type="Rhea" id="RHEA-COMP:9863"/>
        <dbReference type="Rhea" id="RHEA-COMP:11604"/>
        <dbReference type="ChEBI" id="CHEBI:15378"/>
        <dbReference type="ChEBI" id="CHEBI:29999"/>
        <dbReference type="ChEBI" id="CHEBI:30616"/>
        <dbReference type="ChEBI" id="CHEBI:83421"/>
        <dbReference type="ChEBI" id="CHEBI:456216"/>
        <dbReference type="EC" id="2.7.11.1"/>
    </reaction>
</comment>
<evidence type="ECO:0000256" key="9">
    <source>
        <dbReference type="SAM" id="Phobius"/>
    </source>
</evidence>
<feature type="domain" description="Protein kinase" evidence="10">
    <location>
        <begin position="1"/>
        <end position="322"/>
    </location>
</feature>
<dbReference type="GO" id="GO:0000245">
    <property type="term" value="P:spliceosomal complex assembly"/>
    <property type="evidence" value="ECO:0007669"/>
    <property type="project" value="TreeGrafter"/>
</dbReference>
<dbReference type="InterPro" id="IPR000719">
    <property type="entry name" value="Prot_kinase_dom"/>
</dbReference>
<evidence type="ECO:0000256" key="5">
    <source>
        <dbReference type="ARBA" id="ARBA00022777"/>
    </source>
</evidence>
<evidence type="ECO:0000256" key="3">
    <source>
        <dbReference type="ARBA" id="ARBA00022679"/>
    </source>
</evidence>
<keyword evidence="4" id="KW-0547">Nucleotide-binding</keyword>
<keyword evidence="9" id="KW-0812">Transmembrane</keyword>
<keyword evidence="6" id="KW-0067">ATP-binding</keyword>
<comment type="caution">
    <text evidence="11">The sequence shown here is derived from an EMBL/GenBank/DDBJ whole genome shotgun (WGS) entry which is preliminary data.</text>
</comment>
<dbReference type="GO" id="GO:0005634">
    <property type="term" value="C:nucleus"/>
    <property type="evidence" value="ECO:0007669"/>
    <property type="project" value="TreeGrafter"/>
</dbReference>
<evidence type="ECO:0000313" key="12">
    <source>
        <dbReference type="Proteomes" id="UP000224634"/>
    </source>
</evidence>
<evidence type="ECO:0000313" key="11">
    <source>
        <dbReference type="EMBL" id="PGH11756.1"/>
    </source>
</evidence>
<dbReference type="GO" id="GO:0050684">
    <property type="term" value="P:regulation of mRNA processing"/>
    <property type="evidence" value="ECO:0007669"/>
    <property type="project" value="TreeGrafter"/>
</dbReference>
<keyword evidence="9" id="KW-0472">Membrane</keyword>